<evidence type="ECO:0000256" key="3">
    <source>
        <dbReference type="ARBA" id="ARBA00022679"/>
    </source>
</evidence>
<organism evidence="11 12">
    <name type="scientific">Rhodopseudomonas palustris</name>
    <dbReference type="NCBI Taxonomy" id="1076"/>
    <lineage>
        <taxon>Bacteria</taxon>
        <taxon>Pseudomonadati</taxon>
        <taxon>Pseudomonadota</taxon>
        <taxon>Alphaproteobacteria</taxon>
        <taxon>Hyphomicrobiales</taxon>
        <taxon>Nitrobacteraceae</taxon>
        <taxon>Rhodopseudomonas</taxon>
    </lineage>
</organism>
<evidence type="ECO:0000313" key="12">
    <source>
        <dbReference type="Proteomes" id="UP000032515"/>
    </source>
</evidence>
<keyword evidence="7" id="KW-0067">ATP-binding</keyword>
<keyword evidence="4" id="KW-0548">Nucleotidyltransferase</keyword>
<keyword evidence="3" id="KW-0808">Transferase</keyword>
<dbReference type="CDD" id="cd05403">
    <property type="entry name" value="NT_KNTase_like"/>
    <property type="match status" value="1"/>
</dbReference>
<dbReference type="GO" id="GO:0046872">
    <property type="term" value="F:metal ion binding"/>
    <property type="evidence" value="ECO:0007669"/>
    <property type="project" value="UniProtKB-KW"/>
</dbReference>
<keyword evidence="6" id="KW-0547">Nucleotide-binding</keyword>
<keyword evidence="5" id="KW-0479">Metal-binding</keyword>
<dbReference type="Gene3D" id="3.30.460.10">
    <property type="entry name" value="Beta Polymerase, domain 2"/>
    <property type="match status" value="1"/>
</dbReference>
<dbReference type="Pfam" id="PF01909">
    <property type="entry name" value="NTP_transf_2"/>
    <property type="match status" value="1"/>
</dbReference>
<comment type="similarity">
    <text evidence="9">Belongs to the MntA antitoxin family.</text>
</comment>
<dbReference type="RefSeq" id="WP_044413917.1">
    <property type="nucleotide sequence ID" value="NZ_JXXE01000356.1"/>
</dbReference>
<dbReference type="AlphaFoldDB" id="A0A0D7EHY6"/>
<evidence type="ECO:0000256" key="1">
    <source>
        <dbReference type="ARBA" id="ARBA00001946"/>
    </source>
</evidence>
<dbReference type="GO" id="GO:0005524">
    <property type="term" value="F:ATP binding"/>
    <property type="evidence" value="ECO:0007669"/>
    <property type="project" value="UniProtKB-KW"/>
</dbReference>
<keyword evidence="2" id="KW-1277">Toxin-antitoxin system</keyword>
<dbReference type="Proteomes" id="UP000032515">
    <property type="component" value="Unassembled WGS sequence"/>
</dbReference>
<dbReference type="EMBL" id="JXXE01000356">
    <property type="protein sequence ID" value="KIZ40444.1"/>
    <property type="molecule type" value="Genomic_DNA"/>
</dbReference>
<evidence type="ECO:0000256" key="4">
    <source>
        <dbReference type="ARBA" id="ARBA00022695"/>
    </source>
</evidence>
<reference evidence="11 12" key="1">
    <citation type="submission" date="2014-11" db="EMBL/GenBank/DDBJ databases">
        <title>Genomics and ecophysiology of heterotrophic nitrogen fixing bacteria isolated from estuarine surface water.</title>
        <authorList>
            <person name="Bentzon-Tilia M."/>
            <person name="Severin I."/>
            <person name="Hansen L.H."/>
            <person name="Riemann L."/>
        </authorList>
    </citation>
    <scope>NUCLEOTIDE SEQUENCE [LARGE SCALE GENOMIC DNA]</scope>
    <source>
        <strain evidence="11 12">BAL398</strain>
    </source>
</reference>
<dbReference type="PANTHER" id="PTHR33571:SF12">
    <property type="entry name" value="BSL3053 PROTEIN"/>
    <property type="match status" value="1"/>
</dbReference>
<keyword evidence="8" id="KW-0460">Magnesium</keyword>
<name>A0A0D7EHY6_RHOPL</name>
<evidence type="ECO:0000256" key="8">
    <source>
        <dbReference type="ARBA" id="ARBA00022842"/>
    </source>
</evidence>
<comment type="cofactor">
    <cofactor evidence="1">
        <name>Mg(2+)</name>
        <dbReference type="ChEBI" id="CHEBI:18420"/>
    </cofactor>
</comment>
<feature type="domain" description="Polymerase nucleotidyl transferase" evidence="10">
    <location>
        <begin position="22"/>
        <end position="98"/>
    </location>
</feature>
<sequence>MTDLADISLDSILAKLRARSGELRQQGVGRLFVFGSRARGDHRPDSDLDVLVELSPDHKLTWKTLLDIGAICEEATGIPTQVTLRDGLKPRIAERIADDLSEVI</sequence>
<evidence type="ECO:0000256" key="7">
    <source>
        <dbReference type="ARBA" id="ARBA00022840"/>
    </source>
</evidence>
<evidence type="ECO:0000256" key="2">
    <source>
        <dbReference type="ARBA" id="ARBA00022649"/>
    </source>
</evidence>
<comment type="caution">
    <text evidence="11">The sequence shown here is derived from an EMBL/GenBank/DDBJ whole genome shotgun (WGS) entry which is preliminary data.</text>
</comment>
<evidence type="ECO:0000256" key="5">
    <source>
        <dbReference type="ARBA" id="ARBA00022723"/>
    </source>
</evidence>
<dbReference type="InterPro" id="IPR043519">
    <property type="entry name" value="NT_sf"/>
</dbReference>
<evidence type="ECO:0000256" key="6">
    <source>
        <dbReference type="ARBA" id="ARBA00022741"/>
    </source>
</evidence>
<dbReference type="SUPFAM" id="SSF81301">
    <property type="entry name" value="Nucleotidyltransferase"/>
    <property type="match status" value="1"/>
</dbReference>
<evidence type="ECO:0000256" key="9">
    <source>
        <dbReference type="ARBA" id="ARBA00038276"/>
    </source>
</evidence>
<dbReference type="InterPro" id="IPR002934">
    <property type="entry name" value="Polymerase_NTP_transf_dom"/>
</dbReference>
<dbReference type="GO" id="GO:0016779">
    <property type="term" value="F:nucleotidyltransferase activity"/>
    <property type="evidence" value="ECO:0007669"/>
    <property type="project" value="UniProtKB-KW"/>
</dbReference>
<protein>
    <submittedName>
        <fullName evidence="11">DNA polymerase</fullName>
    </submittedName>
</protein>
<accession>A0A0D7EHY6</accession>
<dbReference type="PANTHER" id="PTHR33571">
    <property type="entry name" value="SSL8005 PROTEIN"/>
    <property type="match status" value="1"/>
</dbReference>
<gene>
    <name evidence="11" type="ORF">OO17_17690</name>
</gene>
<evidence type="ECO:0000259" key="10">
    <source>
        <dbReference type="Pfam" id="PF01909"/>
    </source>
</evidence>
<proteinExistence type="inferred from homology"/>
<dbReference type="InterPro" id="IPR052038">
    <property type="entry name" value="Type-VII_TA_antitoxin"/>
</dbReference>
<dbReference type="PATRIC" id="fig|1076.23.peg.3821"/>
<dbReference type="OrthoDB" id="559450at2"/>
<evidence type="ECO:0000313" key="11">
    <source>
        <dbReference type="EMBL" id="KIZ40444.1"/>
    </source>
</evidence>